<dbReference type="AlphaFoldDB" id="A0A1B0ZF87"/>
<dbReference type="PANTHER" id="PTHR30015">
    <property type="entry name" value="MRR RESTRICTION SYSTEM PROTEIN"/>
    <property type="match status" value="1"/>
</dbReference>
<dbReference type="PANTHER" id="PTHR30015:SF7">
    <property type="entry name" value="TYPE IV METHYL-DIRECTED RESTRICTION ENZYME ECOKMRR"/>
    <property type="match status" value="1"/>
</dbReference>
<evidence type="ECO:0000313" key="3">
    <source>
        <dbReference type="EMBL" id="ANP26602.1"/>
    </source>
</evidence>
<dbReference type="GO" id="GO:0015666">
    <property type="term" value="F:restriction endodeoxyribonuclease activity"/>
    <property type="evidence" value="ECO:0007669"/>
    <property type="project" value="TreeGrafter"/>
</dbReference>
<dbReference type="InterPro" id="IPR011856">
    <property type="entry name" value="tRNA_endonuc-like_dom_sf"/>
</dbReference>
<dbReference type="GO" id="GO:0009307">
    <property type="term" value="P:DNA restriction-modification system"/>
    <property type="evidence" value="ECO:0007669"/>
    <property type="project" value="InterPro"/>
</dbReference>
<evidence type="ECO:0000259" key="1">
    <source>
        <dbReference type="Pfam" id="PF04471"/>
    </source>
</evidence>
<dbReference type="EMBL" id="CP012117">
    <property type="protein sequence ID" value="ANP26602.1"/>
    <property type="molecule type" value="Genomic_DNA"/>
</dbReference>
<dbReference type="RefSeq" id="WP_065247008.1">
    <property type="nucleotide sequence ID" value="NZ_CP012117.1"/>
</dbReference>
<dbReference type="InterPro" id="IPR052906">
    <property type="entry name" value="Type_IV_Methyl-Rstrct_Enzyme"/>
</dbReference>
<feature type="domain" description="Restriction endonuclease type IV Mrr" evidence="1">
    <location>
        <begin position="164"/>
        <end position="285"/>
    </location>
</feature>
<dbReference type="InterPro" id="IPR007560">
    <property type="entry name" value="Restrct_endonuc_IV_Mrr"/>
</dbReference>
<dbReference type="STRING" id="1630135.DAD186_00430"/>
<dbReference type="PATRIC" id="fig|1630135.4.peg.46"/>
<proteinExistence type="predicted"/>
<evidence type="ECO:0008006" key="5">
    <source>
        <dbReference type="Google" id="ProtNLM"/>
    </source>
</evidence>
<organism evidence="3 4">
    <name type="scientific">Dermabacter vaginalis</name>
    <dbReference type="NCBI Taxonomy" id="1630135"/>
    <lineage>
        <taxon>Bacteria</taxon>
        <taxon>Bacillati</taxon>
        <taxon>Actinomycetota</taxon>
        <taxon>Actinomycetes</taxon>
        <taxon>Micrococcales</taxon>
        <taxon>Dermabacteraceae</taxon>
        <taxon>Dermabacter</taxon>
    </lineage>
</organism>
<dbReference type="KEGG" id="dva:DAD186_00430"/>
<dbReference type="Pfam" id="PF14338">
    <property type="entry name" value="Mrr_N"/>
    <property type="match status" value="1"/>
</dbReference>
<evidence type="ECO:0000313" key="4">
    <source>
        <dbReference type="Proteomes" id="UP000092596"/>
    </source>
</evidence>
<dbReference type="Pfam" id="PF04471">
    <property type="entry name" value="Mrr_cat"/>
    <property type="match status" value="1"/>
</dbReference>
<dbReference type="InterPro" id="IPR011335">
    <property type="entry name" value="Restrct_endonuc-II-like"/>
</dbReference>
<dbReference type="InterPro" id="IPR025745">
    <property type="entry name" value="Mrr-like_N_dom"/>
</dbReference>
<gene>
    <name evidence="3" type="ORF">DAD186_00430</name>
</gene>
<sequence>MATDNTPTIDEFRPVVLAVLADGKVRGFRELCELVADAAGLTQETRSERLNSGQPRFMNRTGWACSSMTKAGLLERPKRGTYRITPNGLQVAQRNLLSYTEKDLFEWRAWQEYQNEVTARRSEDAPAPAVVNEAAEEADPVEAIATRTRDFNAQVETDLRKRLQENSPEFFEKAVIDLLWAMGYGGDYGEKQHVGRSGDGGIDGIIHQDALGLTNVYIQAKRYADTNRVGEPEIRNFIGSLDAQGANLGVFITTSTFLDRAKVTAAGYRHGRIVLIDGLRLTKLMLAYGVGVEKAHEFTLYSVDEDYFEEDIQ</sequence>
<dbReference type="Proteomes" id="UP000092596">
    <property type="component" value="Chromosome"/>
</dbReference>
<protein>
    <recommendedName>
        <fullName evidence="5">Restriction endonuclease</fullName>
    </recommendedName>
</protein>
<evidence type="ECO:0000259" key="2">
    <source>
        <dbReference type="Pfam" id="PF14338"/>
    </source>
</evidence>
<dbReference type="GO" id="GO:0003677">
    <property type="term" value="F:DNA binding"/>
    <property type="evidence" value="ECO:0007669"/>
    <property type="project" value="InterPro"/>
</dbReference>
<feature type="domain" description="Restriction system protein Mrr-like N-terminal" evidence="2">
    <location>
        <begin position="11"/>
        <end position="93"/>
    </location>
</feature>
<name>A0A1B0ZF87_9MICO</name>
<dbReference type="Gene3D" id="3.40.1350.10">
    <property type="match status" value="1"/>
</dbReference>
<accession>A0A1B0ZF87</accession>
<dbReference type="SUPFAM" id="SSF52980">
    <property type="entry name" value="Restriction endonuclease-like"/>
    <property type="match status" value="1"/>
</dbReference>
<reference evidence="3 4" key="1">
    <citation type="submission" date="2015-06" db="EMBL/GenBank/DDBJ databases">
        <title>Investigation of pathophysiology for high-risk pregnancy and development of treatment modality based on it.</title>
        <authorList>
            <person name="Kim B.-C."/>
            <person name="Lim S."/>
        </authorList>
    </citation>
    <scope>NUCLEOTIDE SEQUENCE [LARGE SCALE GENOMIC DNA]</scope>
    <source>
        <strain evidence="3 4">AD1-86</strain>
    </source>
</reference>